<gene>
    <name evidence="3" type="ORF">CVAR292_01457</name>
</gene>
<sequence>MGFRTRVTALLASLLVSAGGAVSAPAATAQEVASGTGPALTVDEASLDRSLNCHGDLAGSDRNTVIPLHGTTANVEANWSWTWEPALAEEGRPYCTVELPDNGMQDVRVSAENVTHAIRTVYAESGRKVDLVGHSQGGMIGRWTTKWWPDTRAMVANMVGLGSSNNGSDMISLTCTVACPEAMRQRSSGSDFLTALNEGGDTYPGIRYTRIATRFDEVVAPYDKAFLPPADNVRNIILQDQCPGEPVEHFLLAASNPVWELAVQALDGNPDPRVDPSACQKIMPAVDVAQIPTGLPSTVGTVVGALAGSPWTAAEPPVADYAR</sequence>
<feature type="domain" description="AB hydrolase-1" evidence="2">
    <location>
        <begin position="68"/>
        <end position="292"/>
    </location>
</feature>
<accession>A0A0X2NMQ8</accession>
<dbReference type="AlphaFoldDB" id="A0A0X2NMQ8"/>
<dbReference type="EMBL" id="FAUH01000008">
    <property type="protein sequence ID" value="CUU66119.1"/>
    <property type="molecule type" value="Genomic_DNA"/>
</dbReference>
<dbReference type="Pfam" id="PF12697">
    <property type="entry name" value="Abhydrolase_6"/>
    <property type="match status" value="1"/>
</dbReference>
<keyword evidence="3" id="KW-0378">Hydrolase</keyword>
<dbReference type="RefSeq" id="WP_073884008.1">
    <property type="nucleotide sequence ID" value="NZ_FAUH01000008.1"/>
</dbReference>
<name>A0A0X2NMQ8_9CORY</name>
<evidence type="ECO:0000256" key="1">
    <source>
        <dbReference type="SAM" id="SignalP"/>
    </source>
</evidence>
<dbReference type="GO" id="GO:0016787">
    <property type="term" value="F:hydrolase activity"/>
    <property type="evidence" value="ECO:0007669"/>
    <property type="project" value="UniProtKB-KW"/>
</dbReference>
<keyword evidence="1" id="KW-0732">Signal</keyword>
<reference evidence="4" key="1">
    <citation type="submission" date="2015-11" db="EMBL/GenBank/DDBJ databases">
        <authorList>
            <person name="Dugat-Bony E."/>
        </authorList>
    </citation>
    <scope>NUCLEOTIDE SEQUENCE [LARGE SCALE GENOMIC DNA]</scope>
    <source>
        <strain evidence="4">Mu292</strain>
    </source>
</reference>
<protein>
    <submittedName>
        <fullName evidence="3">Alpha/beta hydrolase family</fullName>
    </submittedName>
</protein>
<feature type="signal peptide" evidence="1">
    <location>
        <begin position="1"/>
        <end position="29"/>
    </location>
</feature>
<dbReference type="Proteomes" id="UP000182498">
    <property type="component" value="Unassembled WGS sequence"/>
</dbReference>
<dbReference type="InterPro" id="IPR000073">
    <property type="entry name" value="AB_hydrolase_1"/>
</dbReference>
<evidence type="ECO:0000259" key="2">
    <source>
        <dbReference type="Pfam" id="PF12697"/>
    </source>
</evidence>
<dbReference type="InterPro" id="IPR029058">
    <property type="entry name" value="AB_hydrolase_fold"/>
</dbReference>
<feature type="chain" id="PRO_5038663253" evidence="1">
    <location>
        <begin position="30"/>
        <end position="323"/>
    </location>
</feature>
<dbReference type="Gene3D" id="3.40.50.1820">
    <property type="entry name" value="alpha/beta hydrolase"/>
    <property type="match status" value="1"/>
</dbReference>
<dbReference type="PANTHER" id="PTHR37574">
    <property type="entry name" value="LIPASE B"/>
    <property type="match status" value="1"/>
</dbReference>
<keyword evidence="4" id="KW-1185">Reference proteome</keyword>
<organism evidence="3 4">
    <name type="scientific">Corynebacterium variabile</name>
    <dbReference type="NCBI Taxonomy" id="1727"/>
    <lineage>
        <taxon>Bacteria</taxon>
        <taxon>Bacillati</taxon>
        <taxon>Actinomycetota</taxon>
        <taxon>Actinomycetes</taxon>
        <taxon>Mycobacteriales</taxon>
        <taxon>Corynebacteriaceae</taxon>
        <taxon>Corynebacterium</taxon>
    </lineage>
</organism>
<evidence type="ECO:0000313" key="4">
    <source>
        <dbReference type="Proteomes" id="UP000182498"/>
    </source>
</evidence>
<dbReference type="SUPFAM" id="SSF53474">
    <property type="entry name" value="alpha/beta-Hydrolases"/>
    <property type="match status" value="1"/>
</dbReference>
<proteinExistence type="predicted"/>
<dbReference type="InterPro" id="IPR053228">
    <property type="entry name" value="Stereospecific_Lipase"/>
</dbReference>
<dbReference type="PANTHER" id="PTHR37574:SF1">
    <property type="entry name" value="LIPASE B"/>
    <property type="match status" value="1"/>
</dbReference>
<evidence type="ECO:0000313" key="3">
    <source>
        <dbReference type="EMBL" id="CUU66119.1"/>
    </source>
</evidence>
<dbReference type="OrthoDB" id="8871309at2"/>